<organism evidence="1 2">
    <name type="scientific">Edwardsiella phage pEt-SU</name>
    <dbReference type="NCBI Taxonomy" id="2562142"/>
    <lineage>
        <taxon>Viruses</taxon>
        <taxon>Duplodnaviria</taxon>
        <taxon>Heunggongvirae</taxon>
        <taxon>Uroviricota</taxon>
        <taxon>Caudoviricetes</taxon>
        <taxon>Chimalliviridae</taxon>
        <taxon>Petsuvirus</taxon>
        <taxon>Petsuvirus pEtSU</taxon>
    </lineage>
</organism>
<evidence type="ECO:0000313" key="2">
    <source>
        <dbReference type="Proteomes" id="UP000297195"/>
    </source>
</evidence>
<dbReference type="Proteomes" id="UP000297195">
    <property type="component" value="Segment"/>
</dbReference>
<evidence type="ECO:0000313" key="1">
    <source>
        <dbReference type="EMBL" id="QBZ70744.1"/>
    </source>
</evidence>
<protein>
    <submittedName>
        <fullName evidence="1">Uncharacterized protein</fullName>
    </submittedName>
</protein>
<proteinExistence type="predicted"/>
<sequence length="208" mass="24239">MLAFDMDGTLTKTAKLLREEGIREFHKRGMDDAIQYTIDNPEGSTLLWPQYMRDVTDEIVREGTFMLRVEPTEIVQQGLLHEIATIRRMSWNKRLDTCVCTHRGFHDKGTEYTGMWLSENKAIHVMDNIHAIDPAKHPNKLEYLEALYPNHEIRLLDDNPLFRTDIPHEYDERLCIVSEEGVMPGYANQQQFPGVYTFSRSIRDLLLA</sequence>
<reference evidence="1 2" key="1">
    <citation type="submission" date="2019-03" db="EMBL/GenBank/DDBJ databases">
        <authorList>
            <person name="Kim S.G."/>
            <person name="Park S.C."/>
        </authorList>
    </citation>
    <scope>NUCLEOTIDE SEQUENCE [LARGE SCALE GENOMIC DNA]</scope>
</reference>
<gene>
    <name evidence="1" type="ORF">pETSU_163</name>
</gene>
<keyword evidence="2" id="KW-1185">Reference proteome</keyword>
<name>A0A4D6DWR5_9CAUD</name>
<dbReference type="EMBL" id="MK689364">
    <property type="protein sequence ID" value="QBZ70744.1"/>
    <property type="molecule type" value="Genomic_DNA"/>
</dbReference>
<accession>A0A4D6DWR5</accession>